<gene>
    <name evidence="1" type="ORF">ERS007703_05258</name>
</gene>
<proteinExistence type="predicted"/>
<reference evidence="2" key="1">
    <citation type="submission" date="2015-03" db="EMBL/GenBank/DDBJ databases">
        <authorList>
            <consortium name="Pathogen Informatics"/>
        </authorList>
    </citation>
    <scope>NUCLEOTIDE SEQUENCE [LARGE SCALE GENOMIC DNA]</scope>
    <source>
        <strain evidence="2">K00500041</strain>
    </source>
</reference>
<sequence>MFDVGHEPPVTHTPPAPIELPSYGLFGLPGF</sequence>
<protein>
    <submittedName>
        <fullName evidence="1">Isoniazid inducible protein iniB</fullName>
    </submittedName>
</protein>
<evidence type="ECO:0000313" key="2">
    <source>
        <dbReference type="Proteomes" id="UP000038802"/>
    </source>
</evidence>
<organism evidence="1 2">
    <name type="scientific">Mycobacterium tuberculosis</name>
    <dbReference type="NCBI Taxonomy" id="1773"/>
    <lineage>
        <taxon>Bacteria</taxon>
        <taxon>Bacillati</taxon>
        <taxon>Actinomycetota</taxon>
        <taxon>Actinomycetes</taxon>
        <taxon>Mycobacteriales</taxon>
        <taxon>Mycobacteriaceae</taxon>
        <taxon>Mycobacterium</taxon>
        <taxon>Mycobacterium tuberculosis complex</taxon>
    </lineage>
</organism>
<name>A0A0U0U2T8_MYCTX</name>
<dbReference type="Proteomes" id="UP000038802">
    <property type="component" value="Unassembled WGS sequence"/>
</dbReference>
<dbReference type="AlphaFoldDB" id="A0A0U0U2T8"/>
<evidence type="ECO:0000313" key="1">
    <source>
        <dbReference type="EMBL" id="COX45988.1"/>
    </source>
</evidence>
<dbReference type="EMBL" id="CSAE01001273">
    <property type="protein sequence ID" value="COX45988.1"/>
    <property type="molecule type" value="Genomic_DNA"/>
</dbReference>
<accession>A0A0U0U2T8</accession>
<dbReference type="STRING" id="115862.BBG46_01905"/>